<name>A0A1X6NKA2_PORUM</name>
<accession>A0A1X6NKA2</accession>
<dbReference type="Proteomes" id="UP000218209">
    <property type="component" value="Unassembled WGS sequence"/>
</dbReference>
<dbReference type="AlphaFoldDB" id="A0A1X6NKA2"/>
<evidence type="ECO:0000313" key="2">
    <source>
        <dbReference type="Proteomes" id="UP000218209"/>
    </source>
</evidence>
<sequence>MDRRGQPGAVVTTSTAGGGWRWRLRAAGLALSLLVAAAVAAVASGAADAATPASAPAAAGAAAAAVRVPLESVVRATREGAALSPPSGASSSAIVAPVGTGDLTNIAADHAARCPAWKCLKRGAYENTIKSWRTSVRKTQKGATWARTARFAKLAWRFSTPCGGGRPGGAYRCFSGTPGVTLSRILTNVVLRPQTIPPKSPKPTGRKAYSYYCAACAAYYFRWGSQCCYEGCRSMSYLGGSAGFMMGSCCETLGSSCNRWRYRDPNPTFSWTGFR</sequence>
<dbReference type="EMBL" id="KV919830">
    <property type="protein sequence ID" value="OSX69051.1"/>
    <property type="molecule type" value="Genomic_DNA"/>
</dbReference>
<protein>
    <submittedName>
        <fullName evidence="1">Uncharacterized protein</fullName>
    </submittedName>
</protein>
<keyword evidence="2" id="KW-1185">Reference proteome</keyword>
<proteinExistence type="predicted"/>
<organism evidence="1 2">
    <name type="scientific">Porphyra umbilicalis</name>
    <name type="common">Purple laver</name>
    <name type="synonym">Red alga</name>
    <dbReference type="NCBI Taxonomy" id="2786"/>
    <lineage>
        <taxon>Eukaryota</taxon>
        <taxon>Rhodophyta</taxon>
        <taxon>Bangiophyceae</taxon>
        <taxon>Bangiales</taxon>
        <taxon>Bangiaceae</taxon>
        <taxon>Porphyra</taxon>
    </lineage>
</organism>
<reference evidence="1 2" key="1">
    <citation type="submission" date="2017-03" db="EMBL/GenBank/DDBJ databases">
        <title>WGS assembly of Porphyra umbilicalis.</title>
        <authorList>
            <person name="Brawley S.H."/>
            <person name="Blouin N.A."/>
            <person name="Ficko-Blean E."/>
            <person name="Wheeler G.L."/>
            <person name="Lohr M."/>
            <person name="Goodson H.V."/>
            <person name="Jenkins J.W."/>
            <person name="Blaby-Haas C.E."/>
            <person name="Helliwell K.E."/>
            <person name="Chan C."/>
            <person name="Marriage T."/>
            <person name="Bhattacharya D."/>
            <person name="Klein A.S."/>
            <person name="Badis Y."/>
            <person name="Brodie J."/>
            <person name="Cao Y."/>
            <person name="Collen J."/>
            <person name="Dittami S.M."/>
            <person name="Gachon C.M."/>
            <person name="Green B.R."/>
            <person name="Karpowicz S."/>
            <person name="Kim J.W."/>
            <person name="Kudahl U."/>
            <person name="Lin S."/>
            <person name="Michel G."/>
            <person name="Mittag M."/>
            <person name="Olson B.J."/>
            <person name="Pangilinan J."/>
            <person name="Peng Y."/>
            <person name="Qiu H."/>
            <person name="Shu S."/>
            <person name="Singer J.T."/>
            <person name="Smith A.G."/>
            <person name="Sprecher B.N."/>
            <person name="Wagner V."/>
            <person name="Wang W."/>
            <person name="Wang Z.-Y."/>
            <person name="Yan J."/>
            <person name="Yarish C."/>
            <person name="Zoeuner-Riek S."/>
            <person name="Zhuang Y."/>
            <person name="Zou Y."/>
            <person name="Lindquist E.A."/>
            <person name="Grimwood J."/>
            <person name="Barry K."/>
            <person name="Rokhsar D.S."/>
            <person name="Schmutz J."/>
            <person name="Stiller J.W."/>
            <person name="Grossman A.R."/>
            <person name="Prochnik S.E."/>
        </authorList>
    </citation>
    <scope>NUCLEOTIDE SEQUENCE [LARGE SCALE GENOMIC DNA]</scope>
    <source>
        <strain evidence="1">4086291</strain>
    </source>
</reference>
<evidence type="ECO:0000313" key="1">
    <source>
        <dbReference type="EMBL" id="OSX69051.1"/>
    </source>
</evidence>
<gene>
    <name evidence="1" type="ORF">BU14_1923s0001</name>
</gene>